<dbReference type="AlphaFoldDB" id="A0A1M5FQ04"/>
<gene>
    <name evidence="2" type="ORF">SAMN05443663_101552</name>
</gene>
<name>A0A1M5FQ04_9FLAO</name>
<dbReference type="RefSeq" id="WP_073413112.1">
    <property type="nucleotide sequence ID" value="NZ_FQWC01000001.1"/>
</dbReference>
<protein>
    <recommendedName>
        <fullName evidence="4">Lipocalin-like domain-containing protein</fullName>
    </recommendedName>
</protein>
<accession>A0A1M5FQ04</accession>
<keyword evidence="1" id="KW-0732">Signal</keyword>
<dbReference type="PROSITE" id="PS51257">
    <property type="entry name" value="PROKAR_LIPOPROTEIN"/>
    <property type="match status" value="1"/>
</dbReference>
<organism evidence="2 3">
    <name type="scientific">Flavobacterium defluvii</name>
    <dbReference type="NCBI Taxonomy" id="370979"/>
    <lineage>
        <taxon>Bacteria</taxon>
        <taxon>Pseudomonadati</taxon>
        <taxon>Bacteroidota</taxon>
        <taxon>Flavobacteriia</taxon>
        <taxon>Flavobacteriales</taxon>
        <taxon>Flavobacteriaceae</taxon>
        <taxon>Flavobacterium</taxon>
    </lineage>
</organism>
<sequence length="285" mass="31636">MTKFKVIAFVLFTALISSCSSNDGSDDNSSSETYFNFTYDSKAQKIKTWEAQKQGDLIEVMGTSEEGIAIDFKFNAYGNLYQASTNPVTNNNIPWLQASENFTSNTFTFTLENLNTTNKTVQVKFSGKVYEDGYDYESNFVNVSGSFKVSYKEITPQIEGLGTSAKIDGKDWHGLSFDGTIENQETKIIYVENDGEYTIGIAFPDYDAKTGTYNFTSNNNAYRITFQKYDTATHQNINYNVSGTVTFTTLNDILAAGTFSLTATNPETNAKITISNGTFKESASF</sequence>
<proteinExistence type="predicted"/>
<evidence type="ECO:0008006" key="4">
    <source>
        <dbReference type="Google" id="ProtNLM"/>
    </source>
</evidence>
<dbReference type="STRING" id="370979.SAMN05443663_101552"/>
<evidence type="ECO:0000313" key="2">
    <source>
        <dbReference type="EMBL" id="SHF93272.1"/>
    </source>
</evidence>
<dbReference type="Proteomes" id="UP000184071">
    <property type="component" value="Unassembled WGS sequence"/>
</dbReference>
<reference evidence="3" key="1">
    <citation type="submission" date="2016-11" db="EMBL/GenBank/DDBJ databases">
        <authorList>
            <person name="Varghese N."/>
            <person name="Submissions S."/>
        </authorList>
    </citation>
    <scope>NUCLEOTIDE SEQUENCE [LARGE SCALE GENOMIC DNA]</scope>
    <source>
        <strain evidence="3">DSM 17963</strain>
    </source>
</reference>
<feature type="signal peptide" evidence="1">
    <location>
        <begin position="1"/>
        <end position="23"/>
    </location>
</feature>
<dbReference type="OrthoDB" id="1329515at2"/>
<evidence type="ECO:0000313" key="3">
    <source>
        <dbReference type="Proteomes" id="UP000184071"/>
    </source>
</evidence>
<feature type="chain" id="PRO_5012702759" description="Lipocalin-like domain-containing protein" evidence="1">
    <location>
        <begin position="24"/>
        <end position="285"/>
    </location>
</feature>
<keyword evidence="3" id="KW-1185">Reference proteome</keyword>
<dbReference type="EMBL" id="FQWC01000001">
    <property type="protein sequence ID" value="SHF93272.1"/>
    <property type="molecule type" value="Genomic_DNA"/>
</dbReference>
<evidence type="ECO:0000256" key="1">
    <source>
        <dbReference type="SAM" id="SignalP"/>
    </source>
</evidence>